<dbReference type="EnsemblMetazoa" id="SCAU016062-RA">
    <property type="protein sequence ID" value="SCAU016062-PA"/>
    <property type="gene ID" value="SCAU016062"/>
</dbReference>
<dbReference type="CDD" id="cd00087">
    <property type="entry name" value="FReD"/>
    <property type="match status" value="1"/>
</dbReference>
<proteinExistence type="predicted"/>
<dbReference type="InterPro" id="IPR036056">
    <property type="entry name" value="Fibrinogen-like_C"/>
</dbReference>
<dbReference type="InterPro" id="IPR014716">
    <property type="entry name" value="Fibrinogen_a/b/g_C_1"/>
</dbReference>
<dbReference type="Gene3D" id="3.90.215.10">
    <property type="entry name" value="Gamma Fibrinogen, chain A, domain 1"/>
    <property type="match status" value="1"/>
</dbReference>
<evidence type="ECO:0000259" key="1">
    <source>
        <dbReference type="PROSITE" id="PS51406"/>
    </source>
</evidence>
<dbReference type="Pfam" id="PF00147">
    <property type="entry name" value="Fibrinogen_C"/>
    <property type="match status" value="1"/>
</dbReference>
<dbReference type="InterPro" id="IPR050373">
    <property type="entry name" value="Fibrinogen_C-term_domain"/>
</dbReference>
<dbReference type="Proteomes" id="UP000095300">
    <property type="component" value="Unassembled WGS sequence"/>
</dbReference>
<evidence type="ECO:0000313" key="2">
    <source>
        <dbReference type="EnsemblMetazoa" id="SCAU016062-PA"/>
    </source>
</evidence>
<evidence type="ECO:0000313" key="3">
    <source>
        <dbReference type="Proteomes" id="UP000095300"/>
    </source>
</evidence>
<dbReference type="OrthoDB" id="6145874at2759"/>
<dbReference type="AlphaFoldDB" id="A0A1I8QD63"/>
<organism evidence="2 3">
    <name type="scientific">Stomoxys calcitrans</name>
    <name type="common">Stable fly</name>
    <name type="synonym">Conops calcitrans</name>
    <dbReference type="NCBI Taxonomy" id="35570"/>
    <lineage>
        <taxon>Eukaryota</taxon>
        <taxon>Metazoa</taxon>
        <taxon>Ecdysozoa</taxon>
        <taxon>Arthropoda</taxon>
        <taxon>Hexapoda</taxon>
        <taxon>Insecta</taxon>
        <taxon>Pterygota</taxon>
        <taxon>Neoptera</taxon>
        <taxon>Endopterygota</taxon>
        <taxon>Diptera</taxon>
        <taxon>Brachycera</taxon>
        <taxon>Muscomorpha</taxon>
        <taxon>Muscoidea</taxon>
        <taxon>Muscidae</taxon>
        <taxon>Stomoxys</taxon>
    </lineage>
</organism>
<dbReference type="SMART" id="SM00186">
    <property type="entry name" value="FBG"/>
    <property type="match status" value="1"/>
</dbReference>
<reference evidence="2" key="1">
    <citation type="submission" date="2020-05" db="UniProtKB">
        <authorList>
            <consortium name="EnsemblMetazoa"/>
        </authorList>
    </citation>
    <scope>IDENTIFICATION</scope>
    <source>
        <strain evidence="2">USDA</strain>
    </source>
</reference>
<dbReference type="PROSITE" id="PS51406">
    <property type="entry name" value="FIBRINOGEN_C_2"/>
    <property type="match status" value="1"/>
</dbReference>
<name>A0A1I8QD63_STOCA</name>
<dbReference type="PANTHER" id="PTHR19143">
    <property type="entry name" value="FIBRINOGEN/TENASCIN/ANGIOPOEITIN"/>
    <property type="match status" value="1"/>
</dbReference>
<dbReference type="VEuPathDB" id="VectorBase:SCAU016062"/>
<accession>A0A1I8QD63</accession>
<feature type="domain" description="Fibrinogen C-terminal" evidence="1">
    <location>
        <begin position="6"/>
        <end position="235"/>
    </location>
</feature>
<dbReference type="GO" id="GO:0005615">
    <property type="term" value="C:extracellular space"/>
    <property type="evidence" value="ECO:0007669"/>
    <property type="project" value="TreeGrafter"/>
</dbReference>
<protein>
    <recommendedName>
        <fullName evidence="1">Fibrinogen C-terminal domain-containing protein</fullName>
    </recommendedName>
</protein>
<sequence>MEAMNRRIEDIWKKLEEVSQKQDEQTTQLQTLKPTTKEVIKPSCQAAAAKEKQNATANSQWTTILRRQDGSVDFYRNWTDYKKGFGNSPNGEFFIGLEKLHELTNSGPTQELTIILRDWDNEERYANFDNFKIGNESEKYKIESLGKYSGNAEDAMTFHLGKPFSTQDRNNGEANSTHCAQTWRGAWWFNNCFHSHLFGPYRQEKDKKSKGINWMQWKGFEYSLKFAEMKIRAKTDKTESKS</sequence>
<dbReference type="STRING" id="35570.A0A1I8QD63"/>
<dbReference type="InterPro" id="IPR002181">
    <property type="entry name" value="Fibrinogen_a/b/g_C_dom"/>
</dbReference>
<gene>
    <name evidence="2" type="primary">106086030</name>
</gene>
<dbReference type="SUPFAM" id="SSF56496">
    <property type="entry name" value="Fibrinogen C-terminal domain-like"/>
    <property type="match status" value="1"/>
</dbReference>
<keyword evidence="3" id="KW-1185">Reference proteome</keyword>